<evidence type="ECO:0000256" key="14">
    <source>
        <dbReference type="NCBIfam" id="TIGR00228"/>
    </source>
</evidence>
<proteinExistence type="inferred from homology"/>
<comment type="subunit">
    <text evidence="13">Homodimer which binds Holliday junction (HJ) DNA. The HJ becomes 2-fold symmetrical on binding to RuvC with unstacked arms; it has a different conformation from HJ DNA in complex with RuvA. In the full resolvosome a probable DNA-RuvA(4)-RuvB(12)-RuvC(2) complex forms which resolves the HJ.</text>
</comment>
<keyword evidence="8 13" id="KW-0460">Magnesium</keyword>
<feature type="active site" evidence="13">
    <location>
        <position position="66"/>
    </location>
</feature>
<dbReference type="GO" id="GO:0006281">
    <property type="term" value="P:DNA repair"/>
    <property type="evidence" value="ECO:0007669"/>
    <property type="project" value="UniProtKB-UniRule"/>
</dbReference>
<dbReference type="InterPro" id="IPR002176">
    <property type="entry name" value="X-over_junc_endoDNase_RuvC"/>
</dbReference>
<keyword evidence="10 13" id="KW-0233">DNA recombination</keyword>
<feature type="active site" evidence="13">
    <location>
        <position position="7"/>
    </location>
</feature>
<evidence type="ECO:0000256" key="4">
    <source>
        <dbReference type="ARBA" id="ARBA00022723"/>
    </source>
</evidence>
<dbReference type="PANTHER" id="PTHR30194:SF3">
    <property type="entry name" value="CROSSOVER JUNCTION ENDODEOXYRIBONUCLEASE RUVC"/>
    <property type="match status" value="1"/>
</dbReference>
<keyword evidence="5 13" id="KW-0255">Endonuclease</keyword>
<evidence type="ECO:0000256" key="5">
    <source>
        <dbReference type="ARBA" id="ARBA00022759"/>
    </source>
</evidence>
<comment type="caution">
    <text evidence="15">The sequence shown here is derived from an EMBL/GenBank/DDBJ whole genome shotgun (WGS) entry which is preliminary data.</text>
</comment>
<keyword evidence="2 13" id="KW-0963">Cytoplasm</keyword>
<comment type="cofactor">
    <cofactor evidence="13">
        <name>Mg(2+)</name>
        <dbReference type="ChEBI" id="CHEBI:18420"/>
    </cofactor>
    <text evidence="13">Binds 2 Mg(2+) ion per subunit.</text>
</comment>
<evidence type="ECO:0000256" key="3">
    <source>
        <dbReference type="ARBA" id="ARBA00022722"/>
    </source>
</evidence>
<reference evidence="15 16" key="1">
    <citation type="submission" date="2017-09" db="EMBL/GenBank/DDBJ databases">
        <title>Depth-based differentiation of microbial function through sediment-hosted aquifers and enrichment of novel symbionts in the deep terrestrial subsurface.</title>
        <authorList>
            <person name="Probst A.J."/>
            <person name="Ladd B."/>
            <person name="Jarett J.K."/>
            <person name="Geller-Mcgrath D.E."/>
            <person name="Sieber C.M."/>
            <person name="Emerson J.B."/>
            <person name="Anantharaman K."/>
            <person name="Thomas B.C."/>
            <person name="Malmstrom R."/>
            <person name="Stieglmeier M."/>
            <person name="Klingl A."/>
            <person name="Woyke T."/>
            <person name="Ryan C.M."/>
            <person name="Banfield J.F."/>
        </authorList>
    </citation>
    <scope>NUCLEOTIDE SEQUENCE [LARGE SCALE GENOMIC DNA]</scope>
    <source>
        <strain evidence="15">CG23_combo_of_CG06-09_8_20_14_all_54_14</strain>
    </source>
</reference>
<gene>
    <name evidence="13 15" type="primary">ruvC</name>
    <name evidence="15" type="ORF">COX26_00880</name>
</gene>
<comment type="similarity">
    <text evidence="1 13">Belongs to the RuvC family.</text>
</comment>
<keyword evidence="3 13" id="KW-0540">Nuclease</keyword>
<evidence type="ECO:0000256" key="12">
    <source>
        <dbReference type="ARBA" id="ARBA00029354"/>
    </source>
</evidence>
<dbReference type="PANTHER" id="PTHR30194">
    <property type="entry name" value="CROSSOVER JUNCTION ENDODEOXYRIBONUCLEASE RUVC"/>
    <property type="match status" value="1"/>
</dbReference>
<name>A0A2G9ZBT3_9BACT</name>
<dbReference type="GO" id="GO:0003677">
    <property type="term" value="F:DNA binding"/>
    <property type="evidence" value="ECO:0007669"/>
    <property type="project" value="UniProtKB-KW"/>
</dbReference>
<dbReference type="FunFam" id="3.30.420.10:FF:000002">
    <property type="entry name" value="Crossover junction endodeoxyribonuclease RuvC"/>
    <property type="match status" value="1"/>
</dbReference>
<dbReference type="SUPFAM" id="SSF53098">
    <property type="entry name" value="Ribonuclease H-like"/>
    <property type="match status" value="1"/>
</dbReference>
<dbReference type="GO" id="GO:0005737">
    <property type="term" value="C:cytoplasm"/>
    <property type="evidence" value="ECO:0007669"/>
    <property type="project" value="UniProtKB-SubCell"/>
</dbReference>
<dbReference type="Gene3D" id="3.30.420.10">
    <property type="entry name" value="Ribonuclease H-like superfamily/Ribonuclease H"/>
    <property type="match status" value="1"/>
</dbReference>
<dbReference type="InterPro" id="IPR020563">
    <property type="entry name" value="X-over_junc_endoDNase_Mg_BS"/>
</dbReference>
<dbReference type="Pfam" id="PF02075">
    <property type="entry name" value="RuvC"/>
    <property type="match status" value="1"/>
</dbReference>
<dbReference type="GO" id="GO:0048476">
    <property type="term" value="C:Holliday junction resolvase complex"/>
    <property type="evidence" value="ECO:0007669"/>
    <property type="project" value="UniProtKB-UniRule"/>
</dbReference>
<feature type="binding site" evidence="13">
    <location>
        <position position="139"/>
    </location>
    <ligand>
        <name>Mg(2+)</name>
        <dbReference type="ChEBI" id="CHEBI:18420"/>
        <label>1</label>
    </ligand>
</feature>
<feature type="binding site" evidence="13">
    <location>
        <position position="66"/>
    </location>
    <ligand>
        <name>Mg(2+)</name>
        <dbReference type="ChEBI" id="CHEBI:18420"/>
        <label>2</label>
    </ligand>
</feature>
<keyword evidence="11 13" id="KW-0234">DNA repair</keyword>
<evidence type="ECO:0000313" key="16">
    <source>
        <dbReference type="Proteomes" id="UP000228812"/>
    </source>
</evidence>
<keyword evidence="7 13" id="KW-0378">Hydrolase</keyword>
<dbReference type="PRINTS" id="PR00696">
    <property type="entry name" value="RSOLVASERUVC"/>
</dbReference>
<dbReference type="PROSITE" id="PS01321">
    <property type="entry name" value="RUVC"/>
    <property type="match status" value="1"/>
</dbReference>
<dbReference type="NCBIfam" id="TIGR00228">
    <property type="entry name" value="ruvC"/>
    <property type="match status" value="1"/>
</dbReference>
<evidence type="ECO:0000256" key="11">
    <source>
        <dbReference type="ARBA" id="ARBA00023204"/>
    </source>
</evidence>
<dbReference type="EMBL" id="PCRZ01000016">
    <property type="protein sequence ID" value="PIP30050.1"/>
    <property type="molecule type" value="Genomic_DNA"/>
</dbReference>
<dbReference type="GO" id="GO:0008821">
    <property type="term" value="F:crossover junction DNA endonuclease activity"/>
    <property type="evidence" value="ECO:0007669"/>
    <property type="project" value="UniProtKB-UniRule"/>
</dbReference>
<feature type="binding site" evidence="13">
    <location>
        <position position="7"/>
    </location>
    <ligand>
        <name>Mg(2+)</name>
        <dbReference type="ChEBI" id="CHEBI:18420"/>
        <label>1</label>
    </ligand>
</feature>
<organism evidence="15 16">
    <name type="scientific">Candidatus Jorgensenbacteria bacterium CG23_combo_of_CG06-09_8_20_14_all_54_14</name>
    <dbReference type="NCBI Taxonomy" id="1974595"/>
    <lineage>
        <taxon>Bacteria</taxon>
        <taxon>Candidatus Joergenseniibacteriota</taxon>
    </lineage>
</organism>
<dbReference type="HAMAP" id="MF_00034">
    <property type="entry name" value="RuvC"/>
    <property type="match status" value="1"/>
</dbReference>
<evidence type="ECO:0000256" key="8">
    <source>
        <dbReference type="ARBA" id="ARBA00022842"/>
    </source>
</evidence>
<keyword evidence="4 13" id="KW-0479">Metal-binding</keyword>
<evidence type="ECO:0000256" key="2">
    <source>
        <dbReference type="ARBA" id="ARBA00022490"/>
    </source>
</evidence>
<feature type="active site" evidence="13">
    <location>
        <position position="139"/>
    </location>
</feature>
<evidence type="ECO:0000256" key="6">
    <source>
        <dbReference type="ARBA" id="ARBA00022763"/>
    </source>
</evidence>
<dbReference type="InterPro" id="IPR012337">
    <property type="entry name" value="RNaseH-like_sf"/>
</dbReference>
<evidence type="ECO:0000256" key="13">
    <source>
        <dbReference type="HAMAP-Rule" id="MF_00034"/>
    </source>
</evidence>
<dbReference type="GO" id="GO:0000287">
    <property type="term" value="F:magnesium ion binding"/>
    <property type="evidence" value="ECO:0007669"/>
    <property type="project" value="UniProtKB-UniRule"/>
</dbReference>
<comment type="catalytic activity">
    <reaction evidence="12 13">
        <text>Endonucleolytic cleavage at a junction such as a reciprocal single-stranded crossover between two homologous DNA duplexes (Holliday junction).</text>
        <dbReference type="EC" id="3.1.21.10"/>
    </reaction>
</comment>
<evidence type="ECO:0000256" key="9">
    <source>
        <dbReference type="ARBA" id="ARBA00023125"/>
    </source>
</evidence>
<dbReference type="AlphaFoldDB" id="A0A2G9ZBT3"/>
<evidence type="ECO:0000313" key="15">
    <source>
        <dbReference type="EMBL" id="PIP30050.1"/>
    </source>
</evidence>
<dbReference type="InterPro" id="IPR036397">
    <property type="entry name" value="RNaseH_sf"/>
</dbReference>
<evidence type="ECO:0000256" key="1">
    <source>
        <dbReference type="ARBA" id="ARBA00009518"/>
    </source>
</evidence>
<protein>
    <recommendedName>
        <fullName evidence="13 14">Crossover junction endodeoxyribonuclease RuvC</fullName>
        <ecNumber evidence="13 14">3.1.21.10</ecNumber>
    </recommendedName>
    <alternativeName>
        <fullName evidence="13">Holliday junction nuclease RuvC</fullName>
    </alternativeName>
    <alternativeName>
        <fullName evidence="13">Holliday junction resolvase RuvC</fullName>
    </alternativeName>
</protein>
<dbReference type="Proteomes" id="UP000228812">
    <property type="component" value="Unassembled WGS sequence"/>
</dbReference>
<sequence length="162" mass="17102">MITLGIDPGSTRVGYGAVRKERGVLVHLESGLLLVRSSGKNERLTELSASLHGVLARVKPDCVGIEKLYFSKNQKTALEVAQARGVLLYTAAGAGVPILEFTPKEVKLAVTGDGNATKAAVAAMVARFLRLPPRKLVDDVSDALAVAITASHGALYRAGVRR</sequence>
<accession>A0A2G9ZBT3</accession>
<keyword evidence="6 13" id="KW-0227">DNA damage</keyword>
<dbReference type="EC" id="3.1.21.10" evidence="13 14"/>
<keyword evidence="9 13" id="KW-0238">DNA-binding</keyword>
<comment type="subcellular location">
    <subcellularLocation>
        <location evidence="13">Cytoplasm</location>
    </subcellularLocation>
</comment>
<dbReference type="GO" id="GO:0006310">
    <property type="term" value="P:DNA recombination"/>
    <property type="evidence" value="ECO:0007669"/>
    <property type="project" value="UniProtKB-UniRule"/>
</dbReference>
<evidence type="ECO:0000256" key="10">
    <source>
        <dbReference type="ARBA" id="ARBA00023172"/>
    </source>
</evidence>
<dbReference type="CDD" id="cd16962">
    <property type="entry name" value="RuvC"/>
    <property type="match status" value="1"/>
</dbReference>
<comment type="function">
    <text evidence="13">The RuvA-RuvB-RuvC complex processes Holliday junction (HJ) DNA during genetic recombination and DNA repair. Endonuclease that resolves HJ intermediates. Cleaves cruciform DNA by making single-stranded nicks across the HJ at symmetrical positions within the homologous arms, yielding a 5'-phosphate and a 3'-hydroxyl group; requires a central core of homology in the junction. The consensus cleavage sequence is 5'-(A/T)TT(C/G)-3'. Cleavage occurs on the 3'-side of the TT dinucleotide at the point of strand exchange. HJ branch migration catalyzed by RuvA-RuvB allows RuvC to scan DNA until it finds its consensus sequence, where it cleaves and resolves the cruciform DNA.</text>
</comment>
<evidence type="ECO:0000256" key="7">
    <source>
        <dbReference type="ARBA" id="ARBA00022801"/>
    </source>
</evidence>